<proteinExistence type="inferred from homology"/>
<name>A0A3A3A4X4_9EURO</name>
<evidence type="ECO:0000313" key="5">
    <source>
        <dbReference type="Proteomes" id="UP000266188"/>
    </source>
</evidence>
<dbReference type="PANTHER" id="PTHR24321">
    <property type="entry name" value="DEHYDROGENASES, SHORT CHAIN"/>
    <property type="match status" value="1"/>
</dbReference>
<dbReference type="AlphaFoldDB" id="A0A3A3A4X4"/>
<dbReference type="PRINTS" id="PR00080">
    <property type="entry name" value="SDRFAMILY"/>
</dbReference>
<dbReference type="InterPro" id="IPR002347">
    <property type="entry name" value="SDR_fam"/>
</dbReference>
<accession>A0A3A3A4X4</accession>
<dbReference type="CDD" id="cd05233">
    <property type="entry name" value="SDR_c"/>
    <property type="match status" value="1"/>
</dbReference>
<dbReference type="Proteomes" id="UP000266188">
    <property type="component" value="Unassembled WGS sequence"/>
</dbReference>
<evidence type="ECO:0000256" key="3">
    <source>
        <dbReference type="ARBA" id="ARBA00023002"/>
    </source>
</evidence>
<keyword evidence="3" id="KW-0560">Oxidoreductase</keyword>
<evidence type="ECO:0000256" key="1">
    <source>
        <dbReference type="ARBA" id="ARBA00006484"/>
    </source>
</evidence>
<dbReference type="PRINTS" id="PR00081">
    <property type="entry name" value="GDHRDH"/>
</dbReference>
<sequence>MDSVKDKVYAVTGMGGIGRSVAKILYTNGAYVSLADKNPDFLKNALSELDPSAQSPSPRILTTVLDISNSAAVTDWIKNTTTHFGRLDGAANMAAAIGPNHGVGKLIDTSDEEWDLLIGVNLTGMMYCLRAEIRAIMETAGGKGSIVNAASIQGLRGFANHAAYSASKHGVVGLSRSVAKEVGEGIRINVVAP</sequence>
<keyword evidence="2" id="KW-0521">NADP</keyword>
<evidence type="ECO:0000313" key="4">
    <source>
        <dbReference type="EMBL" id="RJE26764.1"/>
    </source>
</evidence>
<dbReference type="PROSITE" id="PS00061">
    <property type="entry name" value="ADH_SHORT"/>
    <property type="match status" value="1"/>
</dbReference>
<dbReference type="OrthoDB" id="1669814at2759"/>
<dbReference type="GO" id="GO:0016491">
    <property type="term" value="F:oxidoreductase activity"/>
    <property type="evidence" value="ECO:0007669"/>
    <property type="project" value="UniProtKB-KW"/>
</dbReference>
<dbReference type="GO" id="GO:0044550">
    <property type="term" value="P:secondary metabolite biosynthetic process"/>
    <property type="evidence" value="ECO:0007669"/>
    <property type="project" value="UniProtKB-ARBA"/>
</dbReference>
<dbReference type="SUPFAM" id="SSF51735">
    <property type="entry name" value="NAD(P)-binding Rossmann-fold domains"/>
    <property type="match status" value="1"/>
</dbReference>
<protein>
    <submittedName>
        <fullName evidence="4">Uncharacterized protein</fullName>
    </submittedName>
</protein>
<evidence type="ECO:0000256" key="2">
    <source>
        <dbReference type="ARBA" id="ARBA00022857"/>
    </source>
</evidence>
<reference evidence="5" key="1">
    <citation type="submission" date="2017-02" db="EMBL/GenBank/DDBJ databases">
        <authorList>
            <person name="Tafer H."/>
            <person name="Lopandic K."/>
        </authorList>
    </citation>
    <scope>NUCLEOTIDE SEQUENCE [LARGE SCALE GENOMIC DNA]</scope>
    <source>
        <strain evidence="5">CBS 366.77</strain>
    </source>
</reference>
<organism evidence="4 5">
    <name type="scientific">Aspergillus sclerotialis</name>
    <dbReference type="NCBI Taxonomy" id="2070753"/>
    <lineage>
        <taxon>Eukaryota</taxon>
        <taxon>Fungi</taxon>
        <taxon>Dikarya</taxon>
        <taxon>Ascomycota</taxon>
        <taxon>Pezizomycotina</taxon>
        <taxon>Eurotiomycetes</taxon>
        <taxon>Eurotiomycetidae</taxon>
        <taxon>Eurotiales</taxon>
        <taxon>Aspergillaceae</taxon>
        <taxon>Aspergillus</taxon>
        <taxon>Aspergillus subgen. Polypaecilum</taxon>
    </lineage>
</organism>
<dbReference type="EMBL" id="MVGC01000015">
    <property type="protein sequence ID" value="RJE26764.1"/>
    <property type="molecule type" value="Genomic_DNA"/>
</dbReference>
<comment type="similarity">
    <text evidence="1">Belongs to the short-chain dehydrogenases/reductases (SDR) family.</text>
</comment>
<dbReference type="PANTHER" id="PTHR24321:SF8">
    <property type="entry name" value="ESTRADIOL 17-BETA-DEHYDROGENASE 8-RELATED"/>
    <property type="match status" value="1"/>
</dbReference>
<dbReference type="STRING" id="2070753.A0A3A3A4X4"/>
<dbReference type="Pfam" id="PF13561">
    <property type="entry name" value="adh_short_C2"/>
    <property type="match status" value="1"/>
</dbReference>
<dbReference type="InterPro" id="IPR020904">
    <property type="entry name" value="Sc_DH/Rdtase_CS"/>
</dbReference>
<gene>
    <name evidence="4" type="ORF">PHISCL_00896</name>
</gene>
<keyword evidence="5" id="KW-1185">Reference proteome</keyword>
<dbReference type="InterPro" id="IPR036291">
    <property type="entry name" value="NAD(P)-bd_dom_sf"/>
</dbReference>
<comment type="caution">
    <text evidence="4">The sequence shown here is derived from an EMBL/GenBank/DDBJ whole genome shotgun (WGS) entry which is preliminary data.</text>
</comment>
<dbReference type="Gene3D" id="3.40.50.720">
    <property type="entry name" value="NAD(P)-binding Rossmann-like Domain"/>
    <property type="match status" value="1"/>
</dbReference>